<dbReference type="Proteomes" id="UP000887116">
    <property type="component" value="Unassembled WGS sequence"/>
</dbReference>
<dbReference type="SMART" id="SM00451">
    <property type="entry name" value="ZnF_U1"/>
    <property type="match status" value="8"/>
</dbReference>
<dbReference type="GO" id="GO:0003676">
    <property type="term" value="F:nucleic acid binding"/>
    <property type="evidence" value="ECO:0007669"/>
    <property type="project" value="InterPro"/>
</dbReference>
<dbReference type="Pfam" id="PF12874">
    <property type="entry name" value="zf-met"/>
    <property type="match status" value="3"/>
</dbReference>
<accession>A0A8X6F5X3</accession>
<dbReference type="PROSITE" id="PS00028">
    <property type="entry name" value="ZINC_FINGER_C2H2_1"/>
    <property type="match status" value="1"/>
</dbReference>
<feature type="non-terminal residue" evidence="3">
    <location>
        <position position="1"/>
    </location>
</feature>
<dbReference type="PANTHER" id="PTHR45762">
    <property type="entry name" value="ZINC FINGER RNA-BINDING PROTEIN"/>
    <property type="match status" value="1"/>
</dbReference>
<dbReference type="InterPro" id="IPR036236">
    <property type="entry name" value="Znf_C2H2_sf"/>
</dbReference>
<dbReference type="AlphaFoldDB" id="A0A8X6F5X3"/>
<reference evidence="3" key="1">
    <citation type="submission" date="2020-07" db="EMBL/GenBank/DDBJ databases">
        <title>Multicomponent nature underlies the extraordinary mechanical properties of spider dragline silk.</title>
        <authorList>
            <person name="Kono N."/>
            <person name="Nakamura H."/>
            <person name="Mori M."/>
            <person name="Yoshida Y."/>
            <person name="Ohtoshi R."/>
            <person name="Malay A.D."/>
            <person name="Moran D.A.P."/>
            <person name="Tomita M."/>
            <person name="Numata K."/>
            <person name="Arakawa K."/>
        </authorList>
    </citation>
    <scope>NUCLEOTIDE SEQUENCE</scope>
</reference>
<keyword evidence="4" id="KW-1185">Reference proteome</keyword>
<sequence>MEWPKCDICNKFFHKIAFLKVHEASEKHKRKEKALKLNITDSSKPHLKGYIKCFDCNIICNGLMSYELHLQGKIHKITIEAKLYNVQNNPPLPSPNSALNPMEWNSETLQKYYCDICKKQCDSANPYDLHVSSNAHRKKVQNEDTIIRPPFPNQEVKGREYNNNGLQLLHVESTHQEEKPDYNSNTIESSKTHLKCYEICVHCNKVFNGPKPYEHHLQSERHKKKIGKKIVKNVEIDSLLPATDSTLHNSMECNSGDGKKYYCDICKKQCDSANPYDLHVSSNAHRKKVQNEDTIIRPPFPNQEVKGREYNNNGLQLLHVESTHQEEKPDYNSNTIESSKTHLKCYEICVHCNKVFNGPKPYEHHLQSERHKKKIGKKIVKNVEIDSLLPATDSTLHNSMECNSGDGKKYYCDICKKQCDSANPCDLHVSSNAPRKKVQNVDAISRLPFPNQEVKGREYNNDGLQLFHVECTHQEEKPDYNSNTIESSKTHLKCYEICVHCDEVFNGPKPYEHHLQSERHKKKIEKKNREKCRN</sequence>
<feature type="region of interest" description="Disordered" evidence="1">
    <location>
        <begin position="514"/>
        <end position="534"/>
    </location>
</feature>
<dbReference type="OrthoDB" id="434647at2759"/>
<gene>
    <name evidence="3" type="ORF">TNCT_313781</name>
</gene>
<proteinExistence type="predicted"/>
<dbReference type="InterPro" id="IPR003604">
    <property type="entry name" value="Matrin/U1-like-C_Znf_C2H2"/>
</dbReference>
<evidence type="ECO:0000256" key="1">
    <source>
        <dbReference type="SAM" id="MobiDB-lite"/>
    </source>
</evidence>
<comment type="caution">
    <text evidence="3">The sequence shown here is derived from an EMBL/GenBank/DDBJ whole genome shotgun (WGS) entry which is preliminary data.</text>
</comment>
<protein>
    <recommendedName>
        <fullName evidence="2">C2H2-type domain-containing protein</fullName>
    </recommendedName>
</protein>
<feature type="domain" description="C2H2-type" evidence="2">
    <location>
        <begin position="6"/>
        <end position="28"/>
    </location>
</feature>
<organism evidence="3 4">
    <name type="scientific">Trichonephila clavata</name>
    <name type="common">Joro spider</name>
    <name type="synonym">Nephila clavata</name>
    <dbReference type="NCBI Taxonomy" id="2740835"/>
    <lineage>
        <taxon>Eukaryota</taxon>
        <taxon>Metazoa</taxon>
        <taxon>Ecdysozoa</taxon>
        <taxon>Arthropoda</taxon>
        <taxon>Chelicerata</taxon>
        <taxon>Arachnida</taxon>
        <taxon>Araneae</taxon>
        <taxon>Araneomorphae</taxon>
        <taxon>Entelegynae</taxon>
        <taxon>Araneoidea</taxon>
        <taxon>Nephilidae</taxon>
        <taxon>Trichonephila</taxon>
    </lineage>
</organism>
<evidence type="ECO:0000313" key="4">
    <source>
        <dbReference type="Proteomes" id="UP000887116"/>
    </source>
</evidence>
<dbReference type="InterPro" id="IPR056767">
    <property type="entry name" value="C2H2-Znf_KIN17"/>
</dbReference>
<dbReference type="SUPFAM" id="SSF57667">
    <property type="entry name" value="beta-beta-alpha zinc fingers"/>
    <property type="match status" value="7"/>
</dbReference>
<evidence type="ECO:0000313" key="3">
    <source>
        <dbReference type="EMBL" id="GFQ72025.1"/>
    </source>
</evidence>
<name>A0A8X6F5X3_TRICU</name>
<dbReference type="Gene3D" id="3.30.160.60">
    <property type="entry name" value="Classic Zinc Finger"/>
    <property type="match status" value="2"/>
</dbReference>
<dbReference type="GO" id="GO:0008270">
    <property type="term" value="F:zinc ion binding"/>
    <property type="evidence" value="ECO:0007669"/>
    <property type="project" value="InterPro"/>
</dbReference>
<dbReference type="InterPro" id="IPR013087">
    <property type="entry name" value="Znf_C2H2_type"/>
</dbReference>
<dbReference type="EMBL" id="BMAO01011220">
    <property type="protein sequence ID" value="GFQ72025.1"/>
    <property type="molecule type" value="Genomic_DNA"/>
</dbReference>
<dbReference type="Pfam" id="PF25095">
    <property type="entry name" value="C2H2-zf_KIN17"/>
    <property type="match status" value="2"/>
</dbReference>
<dbReference type="PANTHER" id="PTHR45762:SF3">
    <property type="entry name" value="ZINC-FINGER PROTEIN AT 72D, ISOFORM B"/>
    <property type="match status" value="1"/>
</dbReference>
<dbReference type="SMART" id="SM00355">
    <property type="entry name" value="ZnF_C2H2"/>
    <property type="match status" value="8"/>
</dbReference>
<evidence type="ECO:0000259" key="2">
    <source>
        <dbReference type="PROSITE" id="PS00028"/>
    </source>
</evidence>